<keyword evidence="4" id="KW-1185">Reference proteome</keyword>
<sequence length="149" mass="15712">MTYTRRTGPEPASAPMTDEGGGRLPRLRFKDVVVRGAVQGLVAVVLLAVGSLFVADHHGRETFLAVVGGFAMAGSGVGVVFGGLFWAVCGGDVRRWRDWRTITGQTGAVTVMAPALVRLGVLALVLFPGAFGLYHLVDNAPYDSFLHGS</sequence>
<evidence type="ECO:0000313" key="4">
    <source>
        <dbReference type="Proteomes" id="UP001163878"/>
    </source>
</evidence>
<evidence type="ECO:0000313" key="3">
    <source>
        <dbReference type="EMBL" id="UYQ65596.1"/>
    </source>
</evidence>
<dbReference type="EMBL" id="CP107567">
    <property type="protein sequence ID" value="UYQ65596.1"/>
    <property type="molecule type" value="Genomic_DNA"/>
</dbReference>
<dbReference type="RefSeq" id="WP_264248826.1">
    <property type="nucleotide sequence ID" value="NZ_CP107567.1"/>
</dbReference>
<name>A0ABY6IF05_STRPE</name>
<organism evidence="3 4">
    <name type="scientific">Streptomyces peucetius</name>
    <dbReference type="NCBI Taxonomy" id="1950"/>
    <lineage>
        <taxon>Bacteria</taxon>
        <taxon>Bacillati</taxon>
        <taxon>Actinomycetota</taxon>
        <taxon>Actinomycetes</taxon>
        <taxon>Kitasatosporales</taxon>
        <taxon>Streptomycetaceae</taxon>
        <taxon>Streptomyces</taxon>
    </lineage>
</organism>
<evidence type="ECO:0000256" key="2">
    <source>
        <dbReference type="SAM" id="Phobius"/>
    </source>
</evidence>
<keyword evidence="2" id="KW-0472">Membrane</keyword>
<evidence type="ECO:0000256" key="1">
    <source>
        <dbReference type="SAM" id="MobiDB-lite"/>
    </source>
</evidence>
<gene>
    <name evidence="3" type="ORF">OGH68_31795</name>
</gene>
<feature type="transmembrane region" description="Helical" evidence="2">
    <location>
        <begin position="32"/>
        <end position="54"/>
    </location>
</feature>
<reference evidence="3" key="1">
    <citation type="submission" date="2022-10" db="EMBL/GenBank/DDBJ databases">
        <title>Cytochrome P450 Catalyzes Benzene Ring Formation in the Biosynthesis of Trialkyl-Substituted Aromatic Polyketides.</title>
        <authorList>
            <person name="Zhao E."/>
            <person name="Ge H."/>
        </authorList>
    </citation>
    <scope>NUCLEOTIDE SEQUENCE</scope>
    <source>
        <strain evidence="3">NA0869</strain>
    </source>
</reference>
<dbReference type="Pfam" id="PF19862">
    <property type="entry name" value="DUF6336"/>
    <property type="match status" value="1"/>
</dbReference>
<proteinExistence type="predicted"/>
<dbReference type="Proteomes" id="UP001163878">
    <property type="component" value="Chromosome"/>
</dbReference>
<keyword evidence="2" id="KW-0812">Transmembrane</keyword>
<feature type="transmembrane region" description="Helical" evidence="2">
    <location>
        <begin position="66"/>
        <end position="88"/>
    </location>
</feature>
<feature type="transmembrane region" description="Helical" evidence="2">
    <location>
        <begin position="109"/>
        <end position="137"/>
    </location>
</feature>
<feature type="region of interest" description="Disordered" evidence="1">
    <location>
        <begin position="1"/>
        <end position="22"/>
    </location>
</feature>
<keyword evidence="2" id="KW-1133">Transmembrane helix</keyword>
<dbReference type="InterPro" id="IPR046299">
    <property type="entry name" value="DUF6336"/>
</dbReference>
<protein>
    <submittedName>
        <fullName evidence="3">DUF6336 family protein</fullName>
    </submittedName>
</protein>
<accession>A0ABY6IF05</accession>